<dbReference type="AlphaFoldDB" id="A0A931F2I6"/>
<dbReference type="RefSeq" id="WP_195901889.1">
    <property type="nucleotide sequence ID" value="NZ_JADOGI010000248.1"/>
</dbReference>
<dbReference type="EMBL" id="JADOGI010000248">
    <property type="protein sequence ID" value="MBF8193009.1"/>
    <property type="molecule type" value="Genomic_DNA"/>
</dbReference>
<evidence type="ECO:0000313" key="2">
    <source>
        <dbReference type="EMBL" id="MBF8193009.1"/>
    </source>
</evidence>
<protein>
    <submittedName>
        <fullName evidence="2">Uncharacterized protein</fullName>
    </submittedName>
</protein>
<proteinExistence type="predicted"/>
<evidence type="ECO:0000313" key="3">
    <source>
        <dbReference type="Proteomes" id="UP000605361"/>
    </source>
</evidence>
<evidence type="ECO:0000256" key="1">
    <source>
        <dbReference type="SAM" id="MobiDB-lite"/>
    </source>
</evidence>
<feature type="compositionally biased region" description="Low complexity" evidence="1">
    <location>
        <begin position="59"/>
        <end position="109"/>
    </location>
</feature>
<keyword evidence="3" id="KW-1185">Reference proteome</keyword>
<comment type="caution">
    <text evidence="2">The sequence shown here is derived from an EMBL/GenBank/DDBJ whole genome shotgun (WGS) entry which is preliminary data.</text>
</comment>
<reference evidence="2" key="1">
    <citation type="submission" date="2020-11" db="EMBL/GenBank/DDBJ databases">
        <title>Whole-genome analyses of Nonomuraea sp. K274.</title>
        <authorList>
            <person name="Veyisoglu A."/>
        </authorList>
    </citation>
    <scope>NUCLEOTIDE SEQUENCE</scope>
    <source>
        <strain evidence="2">K274</strain>
    </source>
</reference>
<accession>A0A931F2I6</accession>
<feature type="region of interest" description="Disordered" evidence="1">
    <location>
        <begin position="24"/>
        <end position="112"/>
    </location>
</feature>
<dbReference type="Proteomes" id="UP000605361">
    <property type="component" value="Unassembled WGS sequence"/>
</dbReference>
<organism evidence="2 3">
    <name type="scientific">Nonomuraea cypriaca</name>
    <dbReference type="NCBI Taxonomy" id="1187855"/>
    <lineage>
        <taxon>Bacteria</taxon>
        <taxon>Bacillati</taxon>
        <taxon>Actinomycetota</taxon>
        <taxon>Actinomycetes</taxon>
        <taxon>Streptosporangiales</taxon>
        <taxon>Streptosporangiaceae</taxon>
        <taxon>Nonomuraea</taxon>
    </lineage>
</organism>
<gene>
    <name evidence="2" type="ORF">ITP53_46535</name>
</gene>
<sequence>MSGLAALLGFLLGLFVGFGAGSMPAGESEPRVTVTIEDTEPPADPQETVPSETLPPQPTETAPTQTGPPQTEPSQTGPPQTGLPQTGPTQTAPGQTGAPPGGATTTPAGNPVSLRTLAVGTDIQPGTYRTAGPAGGFSMCFWARLRTTTGDVIATGMPSGPATVTIQATDKAFQTGGCAEWTRA</sequence>
<name>A0A931F2I6_9ACTN</name>